<proteinExistence type="predicted"/>
<evidence type="ECO:0000313" key="1">
    <source>
        <dbReference type="EMBL" id="CAF4915585.1"/>
    </source>
</evidence>
<comment type="caution">
    <text evidence="1">The sequence shown here is derived from an EMBL/GenBank/DDBJ whole genome shotgun (WGS) entry which is preliminary data.</text>
</comment>
<evidence type="ECO:0000313" key="3">
    <source>
        <dbReference type="Proteomes" id="UP000676336"/>
    </source>
</evidence>
<name>A0A8S3CJ73_9BILA</name>
<accession>A0A8S3CJ73</accession>
<evidence type="ECO:0000313" key="2">
    <source>
        <dbReference type="EMBL" id="CAF4925546.1"/>
    </source>
</evidence>
<reference evidence="1" key="1">
    <citation type="submission" date="2021-02" db="EMBL/GenBank/DDBJ databases">
        <authorList>
            <person name="Nowell W R."/>
        </authorList>
    </citation>
    <scope>NUCLEOTIDE SEQUENCE</scope>
</reference>
<dbReference type="EMBL" id="CAJOBI010178151">
    <property type="protein sequence ID" value="CAF4915585.1"/>
    <property type="molecule type" value="Genomic_DNA"/>
</dbReference>
<organism evidence="1 3">
    <name type="scientific">Rotaria magnacalcarata</name>
    <dbReference type="NCBI Taxonomy" id="392030"/>
    <lineage>
        <taxon>Eukaryota</taxon>
        <taxon>Metazoa</taxon>
        <taxon>Spiralia</taxon>
        <taxon>Gnathifera</taxon>
        <taxon>Rotifera</taxon>
        <taxon>Eurotatoria</taxon>
        <taxon>Bdelloidea</taxon>
        <taxon>Philodinida</taxon>
        <taxon>Philodinidae</taxon>
        <taxon>Rotaria</taxon>
    </lineage>
</organism>
<protein>
    <submittedName>
        <fullName evidence="1">Uncharacterized protein</fullName>
    </submittedName>
</protein>
<gene>
    <name evidence="1" type="ORF">SMN809_LOCUS52440</name>
    <name evidence="2" type="ORF">SMN809_LOCUS52929</name>
</gene>
<feature type="non-terminal residue" evidence="1">
    <location>
        <position position="1"/>
    </location>
</feature>
<dbReference type="Proteomes" id="UP000676336">
    <property type="component" value="Unassembled WGS sequence"/>
</dbReference>
<sequence>LLDACFDGDVAKAEECLAHLGAHAKAVLNSSPNGSDTLNFLYR</sequence>
<dbReference type="EMBL" id="CAJOBI010180822">
    <property type="protein sequence ID" value="CAF4925546.1"/>
    <property type="molecule type" value="Genomic_DNA"/>
</dbReference>
<dbReference type="AlphaFoldDB" id="A0A8S3CJ73"/>